<dbReference type="EMBL" id="CAAHFH010000002">
    <property type="protein sequence ID" value="VGO22179.1"/>
    <property type="molecule type" value="Genomic_DNA"/>
</dbReference>
<feature type="transmembrane region" description="Helical" evidence="1">
    <location>
        <begin position="6"/>
        <end position="28"/>
    </location>
</feature>
<evidence type="ECO:0000313" key="2">
    <source>
        <dbReference type="EMBL" id="VGO22179.1"/>
    </source>
</evidence>
<dbReference type="RefSeq" id="WP_136063579.1">
    <property type="nucleotide sequence ID" value="NZ_CAAHFH010000002.1"/>
</dbReference>
<reference evidence="2 3" key="1">
    <citation type="submission" date="2019-04" db="EMBL/GenBank/DDBJ databases">
        <authorList>
            <person name="Van Vliet M D."/>
        </authorList>
    </citation>
    <scope>NUCLEOTIDE SEQUENCE [LARGE SCALE GENOMIC DNA]</scope>
    <source>
        <strain evidence="2 3">F21</strain>
    </source>
</reference>
<dbReference type="Proteomes" id="UP000346198">
    <property type="component" value="Unassembled WGS sequence"/>
</dbReference>
<dbReference type="AlphaFoldDB" id="A0A6C2UQ32"/>
<accession>A0A6C2UQ32</accession>
<keyword evidence="1" id="KW-0812">Transmembrane</keyword>
<dbReference type="Pfam" id="PF07963">
    <property type="entry name" value="N_methyl"/>
    <property type="match status" value="1"/>
</dbReference>
<organism evidence="2 3">
    <name type="scientific">Pontiella sulfatireligans</name>
    <dbReference type="NCBI Taxonomy" id="2750658"/>
    <lineage>
        <taxon>Bacteria</taxon>
        <taxon>Pseudomonadati</taxon>
        <taxon>Kiritimatiellota</taxon>
        <taxon>Kiritimatiellia</taxon>
        <taxon>Kiritimatiellales</taxon>
        <taxon>Pontiellaceae</taxon>
        <taxon>Pontiella</taxon>
    </lineage>
</organism>
<dbReference type="NCBIfam" id="TIGR02532">
    <property type="entry name" value="IV_pilin_GFxxxE"/>
    <property type="match status" value="1"/>
</dbReference>
<keyword evidence="3" id="KW-1185">Reference proteome</keyword>
<keyword evidence="1" id="KW-1133">Transmembrane helix</keyword>
<protein>
    <submittedName>
        <fullName evidence="2">Type II secretion system protein I</fullName>
    </submittedName>
</protein>
<evidence type="ECO:0000313" key="3">
    <source>
        <dbReference type="Proteomes" id="UP000346198"/>
    </source>
</evidence>
<name>A0A6C2UQ32_9BACT</name>
<sequence length="135" mass="15215">MKKGFTILEILVALLVFAIGVTGMLAALTHHMKDVSLSEDHARGVRIAQREMNALRRMKYLPDAEMTGEEGRYVWTTTVEEADYDELPGVDSDETGSSRALKPCNMTVLVQWSDVEGGELRKRVLFQGLELFQQR</sequence>
<evidence type="ECO:0000256" key="1">
    <source>
        <dbReference type="SAM" id="Phobius"/>
    </source>
</evidence>
<gene>
    <name evidence="2" type="primary">xcpV</name>
    <name evidence="2" type="ORF">SCARR_04261</name>
</gene>
<dbReference type="InterPro" id="IPR012902">
    <property type="entry name" value="N_methyl_site"/>
</dbReference>
<proteinExistence type="predicted"/>
<keyword evidence="1" id="KW-0472">Membrane</keyword>